<evidence type="ECO:0000256" key="1">
    <source>
        <dbReference type="ARBA" id="ARBA00023002"/>
    </source>
</evidence>
<evidence type="ECO:0000256" key="2">
    <source>
        <dbReference type="SAM" id="MobiDB-lite"/>
    </source>
</evidence>
<proteinExistence type="predicted"/>
<dbReference type="PANTHER" id="PTHR13847">
    <property type="entry name" value="SARCOSINE DEHYDROGENASE-RELATED"/>
    <property type="match status" value="1"/>
</dbReference>
<feature type="domain" description="FAD dependent oxidoreductase" evidence="3">
    <location>
        <begin position="203"/>
        <end position="483"/>
    </location>
</feature>
<dbReference type="Proteomes" id="UP001499851">
    <property type="component" value="Unassembled WGS sequence"/>
</dbReference>
<reference evidence="4 5" key="1">
    <citation type="journal article" date="2019" name="Int. J. Syst. Evol. Microbiol.">
        <title>The Global Catalogue of Microorganisms (GCM) 10K type strain sequencing project: providing services to taxonomists for standard genome sequencing and annotation.</title>
        <authorList>
            <consortium name="The Broad Institute Genomics Platform"/>
            <consortium name="The Broad Institute Genome Sequencing Center for Infectious Disease"/>
            <person name="Wu L."/>
            <person name="Ma J."/>
        </authorList>
    </citation>
    <scope>NUCLEOTIDE SEQUENCE [LARGE SCALE GENOMIC DNA]</scope>
    <source>
        <strain evidence="4 5">JCM 16001</strain>
    </source>
</reference>
<protein>
    <recommendedName>
        <fullName evidence="3">FAD dependent oxidoreductase domain-containing protein</fullName>
    </recommendedName>
</protein>
<keyword evidence="1" id="KW-0560">Oxidoreductase</keyword>
<evidence type="ECO:0000313" key="5">
    <source>
        <dbReference type="Proteomes" id="UP001499851"/>
    </source>
</evidence>
<name>A0ABN2H1E5_9ACTN</name>
<dbReference type="PANTHER" id="PTHR13847:SF287">
    <property type="entry name" value="FAD-DEPENDENT OXIDOREDUCTASE DOMAIN-CONTAINING PROTEIN 1"/>
    <property type="match status" value="1"/>
</dbReference>
<dbReference type="Gene3D" id="3.50.50.60">
    <property type="entry name" value="FAD/NAD(P)-binding domain"/>
    <property type="match status" value="2"/>
</dbReference>
<evidence type="ECO:0000313" key="4">
    <source>
        <dbReference type="EMBL" id="GAA1680270.1"/>
    </source>
</evidence>
<gene>
    <name evidence="4" type="ORF">GCM10009830_29110</name>
</gene>
<dbReference type="RefSeq" id="WP_425556059.1">
    <property type="nucleotide sequence ID" value="NZ_BAAAQF010000010.1"/>
</dbReference>
<accession>A0ABN2H1E5</accession>
<feature type="region of interest" description="Disordered" evidence="2">
    <location>
        <begin position="513"/>
        <end position="533"/>
    </location>
</feature>
<dbReference type="InterPro" id="IPR036188">
    <property type="entry name" value="FAD/NAD-bd_sf"/>
</dbReference>
<feature type="domain" description="FAD dependent oxidoreductase" evidence="3">
    <location>
        <begin position="4"/>
        <end position="77"/>
    </location>
</feature>
<evidence type="ECO:0000259" key="3">
    <source>
        <dbReference type="Pfam" id="PF01266"/>
    </source>
</evidence>
<comment type="caution">
    <text evidence="4">The sequence shown here is derived from an EMBL/GenBank/DDBJ whole genome shotgun (WGS) entry which is preliminary data.</text>
</comment>
<feature type="compositionally biased region" description="Low complexity" evidence="2">
    <location>
        <begin position="141"/>
        <end position="160"/>
    </location>
</feature>
<organism evidence="4 5">
    <name type="scientific">Glycomyces endophyticus</name>
    <dbReference type="NCBI Taxonomy" id="480996"/>
    <lineage>
        <taxon>Bacteria</taxon>
        <taxon>Bacillati</taxon>
        <taxon>Actinomycetota</taxon>
        <taxon>Actinomycetes</taxon>
        <taxon>Glycomycetales</taxon>
        <taxon>Glycomycetaceae</taxon>
        <taxon>Glycomyces</taxon>
    </lineage>
</organism>
<dbReference type="SUPFAM" id="SSF51905">
    <property type="entry name" value="FAD/NAD(P)-binding domain"/>
    <property type="match status" value="1"/>
</dbReference>
<keyword evidence="5" id="KW-1185">Reference proteome</keyword>
<dbReference type="Gene3D" id="3.30.9.10">
    <property type="entry name" value="D-Amino Acid Oxidase, subunit A, domain 2"/>
    <property type="match status" value="1"/>
</dbReference>
<dbReference type="EMBL" id="BAAAQF010000010">
    <property type="protein sequence ID" value="GAA1680270.1"/>
    <property type="molecule type" value="Genomic_DNA"/>
</dbReference>
<feature type="compositionally biased region" description="Low complexity" evidence="2">
    <location>
        <begin position="90"/>
        <end position="134"/>
    </location>
</feature>
<dbReference type="Pfam" id="PF01266">
    <property type="entry name" value="DAO"/>
    <property type="match status" value="2"/>
</dbReference>
<feature type="region of interest" description="Disordered" evidence="2">
    <location>
        <begin position="90"/>
        <end position="197"/>
    </location>
</feature>
<dbReference type="InterPro" id="IPR006076">
    <property type="entry name" value="FAD-dep_OxRdtase"/>
</dbReference>
<sequence>MNADVVVIGAGIVGAACARALARAGLSIVIVDRGAPASATSARGEGNLLVSDKAPGPELDLALLAAAHWPQLAEELADELNPAKAIASGTAYSSGAPSGSATAGEAASSTSALADPSGTRATAGGAASSTSALADPSGTRPGSPNSAEPASPSPVRSGDAADGGAGSAPPGPVSGSAGSGDPERRPAASSGAATGLGSARTAFPDIEYDRKGGIVVATTEEGAEPLRAFARGQAAVGVEVEHLSAAEALSLEPHLHPGITAAVHYPQDAQLQPVVATEALLASARLAGVRVVANSEVLGVERVGERITGVRTSTGVIGTNTVVVAAGPWSGAVAGVLGADLPVRPRRGIVLVTARMPQRVFHKVYDGDYFGATQSADADLQTSSVVESTPGGTVLIGSSRQQIGFDDRLRVEVLAQVAQRALRLFPFLEGTPVIRAYGGFRPYVPDHLPVIGEDHRHPGLWYATGHEGAGIGLAGVTGDLLCAQLTGTEPALDPAPFLPSRPSLAAHLTTRVAGAEAGQPPAARADALNGGTA</sequence>
<feature type="compositionally biased region" description="Low complexity" evidence="2">
    <location>
        <begin position="187"/>
        <end position="197"/>
    </location>
</feature>